<dbReference type="Proteomes" id="UP000655830">
    <property type="component" value="Unassembled WGS sequence"/>
</dbReference>
<reference evidence="1" key="1">
    <citation type="submission" date="2020-08" db="EMBL/GenBank/DDBJ databases">
        <title>Genome public.</title>
        <authorList>
            <person name="Liu C."/>
            <person name="Sun Q."/>
        </authorList>
    </citation>
    <scope>NUCLEOTIDE SEQUENCE</scope>
    <source>
        <strain evidence="1">NSJ-12</strain>
    </source>
</reference>
<evidence type="ECO:0000313" key="1">
    <source>
        <dbReference type="EMBL" id="MBC8581066.1"/>
    </source>
</evidence>
<evidence type="ECO:0000313" key="2">
    <source>
        <dbReference type="Proteomes" id="UP000655830"/>
    </source>
</evidence>
<keyword evidence="2" id="KW-1185">Reference proteome</keyword>
<dbReference type="SUPFAM" id="SSF56563">
    <property type="entry name" value="Major capsid protein gp5"/>
    <property type="match status" value="1"/>
</dbReference>
<dbReference type="AlphaFoldDB" id="A0A926EH47"/>
<comment type="caution">
    <text evidence="1">The sequence shown here is derived from an EMBL/GenBank/DDBJ whole genome shotgun (WGS) entry which is preliminary data.</text>
</comment>
<proteinExistence type="predicted"/>
<dbReference type="EMBL" id="JACRSY010000036">
    <property type="protein sequence ID" value="MBC8581066.1"/>
    <property type="molecule type" value="Genomic_DNA"/>
</dbReference>
<protein>
    <submittedName>
        <fullName evidence="1">N4-gp56 family major capsid protein</fullName>
    </submittedName>
</protein>
<accession>A0A926EH47</accession>
<dbReference type="NCBIfam" id="TIGR04387">
    <property type="entry name" value="capsid_maj_N4"/>
    <property type="match status" value="1"/>
</dbReference>
<dbReference type="Pfam" id="PF25209">
    <property type="entry name" value="Phage_capsid_4"/>
    <property type="match status" value="1"/>
</dbReference>
<organism evidence="1 2">
    <name type="scientific">Zhenhengia yiwuensis</name>
    <dbReference type="NCBI Taxonomy" id="2763666"/>
    <lineage>
        <taxon>Bacteria</taxon>
        <taxon>Bacillati</taxon>
        <taxon>Bacillota</taxon>
        <taxon>Clostridia</taxon>
        <taxon>Lachnospirales</taxon>
        <taxon>Lachnospiraceae</taxon>
        <taxon>Zhenhengia</taxon>
    </lineage>
</organism>
<sequence>MAQTKLTNLVNPQVMADMISAGLDKAIKFSPLAKIDSALVGQPGNTITVPKYAYIGDAEVVAEGVAMDTVVLSATTTTATVKKAGKGVEITDEAALSGYGDPVGEAEKQLKISIAAKIDNDCYDALNSATAKYDGKAAIIGYEGVVKAVDVFGEEDYAQKVMFVHPKQITQLRLDPEFRDKNKYPLDVVMTGVIGEIAGCQVIPSKKVKLNSTWYECPIVKVTNAEVDGDVPALTIYKKRDVIVESDRDILKKTTVITADEHYTAHLSNDSKVVVAQFKAEADA</sequence>
<dbReference type="RefSeq" id="WP_249333790.1">
    <property type="nucleotide sequence ID" value="NZ_JACRSY010000036.1"/>
</dbReference>
<gene>
    <name evidence="1" type="ORF">H8718_16235</name>
</gene>
<name>A0A926EH47_9FIRM</name>